<proteinExistence type="predicted"/>
<dbReference type="InterPro" id="IPR038558">
    <property type="entry name" value="SAS-6_N_sf"/>
</dbReference>
<dbReference type="InParanoid" id="I7M1I7"/>
<feature type="domain" description="Spindle assembly abnormal protein 6 N-terminal" evidence="1">
    <location>
        <begin position="38"/>
        <end position="173"/>
    </location>
</feature>
<evidence type="ECO:0000313" key="2">
    <source>
        <dbReference type="EMBL" id="EAR96419.2"/>
    </source>
</evidence>
<dbReference type="GeneID" id="7840101"/>
<name>I7M1I7_TETTS</name>
<accession>I7M1I7</accession>
<dbReference type="OrthoDB" id="49058at2759"/>
<dbReference type="HOGENOM" id="CLU_088418_0_0_1"/>
<dbReference type="Pfam" id="PF16531">
    <property type="entry name" value="SAS-6_N"/>
    <property type="match status" value="1"/>
</dbReference>
<dbReference type="InterPro" id="IPR032396">
    <property type="entry name" value="SAS-6_N"/>
</dbReference>
<dbReference type="AlphaFoldDB" id="I7M1I7"/>
<dbReference type="PANTHER" id="PTHR34230:SF2">
    <property type="entry name" value="SPINDLE ASSEMBLY ABNORMAL PROTEIN 6 N-TERMINAL DOMAIN-CONTAINING PROTEIN"/>
    <property type="match status" value="1"/>
</dbReference>
<evidence type="ECO:0000313" key="3">
    <source>
        <dbReference type="Proteomes" id="UP000009168"/>
    </source>
</evidence>
<reference evidence="3" key="1">
    <citation type="journal article" date="2006" name="PLoS Biol.">
        <title>Macronuclear genome sequence of the ciliate Tetrahymena thermophila, a model eukaryote.</title>
        <authorList>
            <person name="Eisen J.A."/>
            <person name="Coyne R.S."/>
            <person name="Wu M."/>
            <person name="Wu D."/>
            <person name="Thiagarajan M."/>
            <person name="Wortman J.R."/>
            <person name="Badger J.H."/>
            <person name="Ren Q."/>
            <person name="Amedeo P."/>
            <person name="Jones K.M."/>
            <person name="Tallon L.J."/>
            <person name="Delcher A.L."/>
            <person name="Salzberg S.L."/>
            <person name="Silva J.C."/>
            <person name="Haas B.J."/>
            <person name="Majoros W.H."/>
            <person name="Farzad M."/>
            <person name="Carlton J.M."/>
            <person name="Smith R.K. Jr."/>
            <person name="Garg J."/>
            <person name="Pearlman R.E."/>
            <person name="Karrer K.M."/>
            <person name="Sun L."/>
            <person name="Manning G."/>
            <person name="Elde N.C."/>
            <person name="Turkewitz A.P."/>
            <person name="Asai D.J."/>
            <person name="Wilkes D.E."/>
            <person name="Wang Y."/>
            <person name="Cai H."/>
            <person name="Collins K."/>
            <person name="Stewart B.A."/>
            <person name="Lee S.R."/>
            <person name="Wilamowska K."/>
            <person name="Weinberg Z."/>
            <person name="Ruzzo W.L."/>
            <person name="Wloga D."/>
            <person name="Gaertig J."/>
            <person name="Frankel J."/>
            <person name="Tsao C.-C."/>
            <person name="Gorovsky M.A."/>
            <person name="Keeling P.J."/>
            <person name="Waller R.F."/>
            <person name="Patron N.J."/>
            <person name="Cherry J.M."/>
            <person name="Stover N.A."/>
            <person name="Krieger C.J."/>
            <person name="del Toro C."/>
            <person name="Ryder H.F."/>
            <person name="Williamson S.C."/>
            <person name="Barbeau R.A."/>
            <person name="Hamilton E.P."/>
            <person name="Orias E."/>
        </authorList>
    </citation>
    <scope>NUCLEOTIDE SEQUENCE [LARGE SCALE GENOMIC DNA]</scope>
    <source>
        <strain evidence="3">SB210</strain>
    </source>
</reference>
<dbReference type="EMBL" id="GG662693">
    <property type="protein sequence ID" value="EAR96419.2"/>
    <property type="molecule type" value="Genomic_DNA"/>
</dbReference>
<dbReference type="RefSeq" id="XP_001016664.2">
    <property type="nucleotide sequence ID" value="XM_001016664.3"/>
</dbReference>
<dbReference type="eggNOG" id="ENOG502RGE2">
    <property type="taxonomic scope" value="Eukaryota"/>
</dbReference>
<evidence type="ECO:0000259" key="1">
    <source>
        <dbReference type="Pfam" id="PF16531"/>
    </source>
</evidence>
<sequence>MAQKSFASETHQAQQQLNSFDFAQIDQMDPSLADGLRCIYDKDIYYTIRFYRDENETQDLENHEPLRTRIFILGDEKNPQYLKIEVSSDNDIFFHFVHKADQNNYKQIKAEQNLNLEFNEYPAICIKCFNKVEKATNHNQYNAIFTIMDNGSGRLEINQETEYKNIEVMSFEFECSDDNFIRQIITYKYMSLKSKLSLMEGRLQDIHEIVRVKNPSLLLSIKKETKDKQDKSKQSTIMKKN</sequence>
<dbReference type="OMA" id="QNYNGYG"/>
<dbReference type="Gene3D" id="2.170.210.20">
    <property type="entry name" value="Spindle assembly abnormal protein 6, N-terminal domain"/>
    <property type="match status" value="1"/>
</dbReference>
<protein>
    <recommendedName>
        <fullName evidence="1">Spindle assembly abnormal protein 6 N-terminal domain-containing protein</fullName>
    </recommendedName>
</protein>
<dbReference type="Proteomes" id="UP000009168">
    <property type="component" value="Unassembled WGS sequence"/>
</dbReference>
<dbReference type="PANTHER" id="PTHR34230">
    <property type="entry name" value="ASSEMBLY ABNORMAL PROTEIN 6, PUTATIVE-RELATED"/>
    <property type="match status" value="1"/>
</dbReference>
<organism evidence="2 3">
    <name type="scientific">Tetrahymena thermophila (strain SB210)</name>
    <dbReference type="NCBI Taxonomy" id="312017"/>
    <lineage>
        <taxon>Eukaryota</taxon>
        <taxon>Sar</taxon>
        <taxon>Alveolata</taxon>
        <taxon>Ciliophora</taxon>
        <taxon>Intramacronucleata</taxon>
        <taxon>Oligohymenophorea</taxon>
        <taxon>Hymenostomatida</taxon>
        <taxon>Tetrahymenina</taxon>
        <taxon>Tetrahymenidae</taxon>
        <taxon>Tetrahymena</taxon>
    </lineage>
</organism>
<dbReference type="STRING" id="312017.I7M1I7"/>
<gene>
    <name evidence="2" type="ORF">TTHERM_00190870</name>
</gene>
<keyword evidence="3" id="KW-1185">Reference proteome</keyword>
<dbReference type="KEGG" id="tet:TTHERM_00190870"/>